<reference evidence="8" key="2">
    <citation type="submission" date="2015-01" db="EMBL/GenBank/DDBJ databases">
        <title>Evolutionary Origins and Diversification of the Mycorrhizal Mutualists.</title>
        <authorList>
            <consortium name="DOE Joint Genome Institute"/>
            <consortium name="Mycorrhizal Genomics Consortium"/>
            <person name="Kohler A."/>
            <person name="Kuo A."/>
            <person name="Nagy L.G."/>
            <person name="Floudas D."/>
            <person name="Copeland A."/>
            <person name="Barry K.W."/>
            <person name="Cichocki N."/>
            <person name="Veneault-Fourrey C."/>
            <person name="LaButti K."/>
            <person name="Lindquist E.A."/>
            <person name="Lipzen A."/>
            <person name="Lundell T."/>
            <person name="Morin E."/>
            <person name="Murat C."/>
            <person name="Riley R."/>
            <person name="Ohm R."/>
            <person name="Sun H."/>
            <person name="Tunlid A."/>
            <person name="Henrissat B."/>
            <person name="Grigoriev I.V."/>
            <person name="Hibbett D.S."/>
            <person name="Martin F."/>
        </authorList>
    </citation>
    <scope>NUCLEOTIDE SEQUENCE [LARGE SCALE GENOMIC DNA]</scope>
    <source>
        <strain evidence="8">MAFF 305830</strain>
    </source>
</reference>
<gene>
    <name evidence="7" type="ORF">M408DRAFT_16309</name>
</gene>
<dbReference type="AlphaFoldDB" id="A0A0C2XGU9"/>
<keyword evidence="5" id="KW-0472">Membrane</keyword>
<dbReference type="Gene3D" id="1.10.600.10">
    <property type="entry name" value="Farnesyl Diphosphate Synthase"/>
    <property type="match status" value="1"/>
</dbReference>
<dbReference type="GO" id="GO:0032981">
    <property type="term" value="P:mitochondrial respiratory chain complex I assembly"/>
    <property type="evidence" value="ECO:0007669"/>
    <property type="project" value="TreeGrafter"/>
</dbReference>
<dbReference type="PANTHER" id="PTHR21181">
    <property type="match status" value="1"/>
</dbReference>
<sequence length="295" mass="32893">MIANRANTGGTDEPFAYCRDLVKKYDYDAFLTSSAYPANLRARYFALRAFYAELAMIPDSTTQAVIAQMRLQFWRDAIKSLYEGNPPKQPIALAMQSAASSVPAYHLRRIVDARVSEVTSPGFPTVESLNSHAESTSSTLLYALLSLVSPSSTSTVYPHVASHLGLAHTIATHLRSLPYHASRRQLLLPAELTAKHGVVQEDVFRHGGDAHGIEDVVYEVASMAHDHIRTARGMLEPEGGKAPTEIWPVFASAIPTISYLNRLEQYNFNAFEPKLQTRDWKLPFSIWKANRSRLF</sequence>
<evidence type="ECO:0008006" key="9">
    <source>
        <dbReference type="Google" id="ProtNLM"/>
    </source>
</evidence>
<dbReference type="EMBL" id="KN824293">
    <property type="protein sequence ID" value="KIM28347.1"/>
    <property type="molecule type" value="Genomic_DNA"/>
</dbReference>
<evidence type="ECO:0000313" key="7">
    <source>
        <dbReference type="EMBL" id="KIM28347.1"/>
    </source>
</evidence>
<dbReference type="STRING" id="933852.A0A0C2XGU9"/>
<accession>A0A0C2XGU9</accession>
<dbReference type="InterPro" id="IPR002060">
    <property type="entry name" value="Squ/phyt_synthse"/>
</dbReference>
<dbReference type="SUPFAM" id="SSF48576">
    <property type="entry name" value="Terpenoid synthases"/>
    <property type="match status" value="1"/>
</dbReference>
<dbReference type="Pfam" id="PF00494">
    <property type="entry name" value="SQS_PSY"/>
    <property type="match status" value="1"/>
</dbReference>
<dbReference type="Proteomes" id="UP000054097">
    <property type="component" value="Unassembled WGS sequence"/>
</dbReference>
<evidence type="ECO:0000256" key="3">
    <source>
        <dbReference type="ARBA" id="ARBA00022946"/>
    </source>
</evidence>
<evidence type="ECO:0000313" key="8">
    <source>
        <dbReference type="Proteomes" id="UP000054097"/>
    </source>
</evidence>
<comment type="similarity">
    <text evidence="6">Belongs to the NDUFAF6 family.</text>
</comment>
<protein>
    <recommendedName>
        <fullName evidence="9">Squalene/phytoene synthase</fullName>
    </recommendedName>
</protein>
<reference evidence="7 8" key="1">
    <citation type="submission" date="2014-04" db="EMBL/GenBank/DDBJ databases">
        <authorList>
            <consortium name="DOE Joint Genome Institute"/>
            <person name="Kuo A."/>
            <person name="Zuccaro A."/>
            <person name="Kohler A."/>
            <person name="Nagy L.G."/>
            <person name="Floudas D."/>
            <person name="Copeland A."/>
            <person name="Barry K.W."/>
            <person name="Cichocki N."/>
            <person name="Veneault-Fourrey C."/>
            <person name="LaButti K."/>
            <person name="Lindquist E.A."/>
            <person name="Lipzen A."/>
            <person name="Lundell T."/>
            <person name="Morin E."/>
            <person name="Murat C."/>
            <person name="Sun H."/>
            <person name="Tunlid A."/>
            <person name="Henrissat B."/>
            <person name="Grigoriev I.V."/>
            <person name="Hibbett D.S."/>
            <person name="Martin F."/>
            <person name="Nordberg H.P."/>
            <person name="Cantor M.N."/>
            <person name="Hua S.X."/>
        </authorList>
    </citation>
    <scope>NUCLEOTIDE SEQUENCE [LARGE SCALE GENOMIC DNA]</scope>
    <source>
        <strain evidence="7 8">MAFF 305830</strain>
    </source>
</reference>
<dbReference type="PANTHER" id="PTHR21181:SF13">
    <property type="entry name" value="NADH DEHYDROGENASE (UBIQUINONE) COMPLEX I, ASSEMBLY FACTOR 6"/>
    <property type="match status" value="1"/>
</dbReference>
<dbReference type="GO" id="GO:0005743">
    <property type="term" value="C:mitochondrial inner membrane"/>
    <property type="evidence" value="ECO:0007669"/>
    <property type="project" value="UniProtKB-SubCell"/>
</dbReference>
<dbReference type="InterPro" id="IPR008949">
    <property type="entry name" value="Isoprenoid_synthase_dom_sf"/>
</dbReference>
<name>A0A0C2XGU9_SERVB</name>
<dbReference type="OrthoDB" id="270318at2759"/>
<dbReference type="HOGENOM" id="CLU_037269_6_2_1"/>
<keyword evidence="8" id="KW-1185">Reference proteome</keyword>
<keyword evidence="4" id="KW-0496">Mitochondrion</keyword>
<evidence type="ECO:0000256" key="1">
    <source>
        <dbReference type="ARBA" id="ARBA00004273"/>
    </source>
</evidence>
<evidence type="ECO:0000256" key="4">
    <source>
        <dbReference type="ARBA" id="ARBA00023128"/>
    </source>
</evidence>
<comment type="subcellular location">
    <subcellularLocation>
        <location evidence="1">Mitochondrion inner membrane</location>
    </subcellularLocation>
</comment>
<evidence type="ECO:0000256" key="5">
    <source>
        <dbReference type="ARBA" id="ARBA00023136"/>
    </source>
</evidence>
<evidence type="ECO:0000256" key="6">
    <source>
        <dbReference type="ARBA" id="ARBA00038273"/>
    </source>
</evidence>
<keyword evidence="3" id="KW-0809">Transit peptide</keyword>
<proteinExistence type="inferred from homology"/>
<evidence type="ECO:0000256" key="2">
    <source>
        <dbReference type="ARBA" id="ARBA00022792"/>
    </source>
</evidence>
<organism evidence="7 8">
    <name type="scientific">Serendipita vermifera MAFF 305830</name>
    <dbReference type="NCBI Taxonomy" id="933852"/>
    <lineage>
        <taxon>Eukaryota</taxon>
        <taxon>Fungi</taxon>
        <taxon>Dikarya</taxon>
        <taxon>Basidiomycota</taxon>
        <taxon>Agaricomycotina</taxon>
        <taxon>Agaricomycetes</taxon>
        <taxon>Sebacinales</taxon>
        <taxon>Serendipitaceae</taxon>
        <taxon>Serendipita</taxon>
    </lineage>
</organism>
<keyword evidence="2" id="KW-0999">Mitochondrion inner membrane</keyword>